<evidence type="ECO:0000259" key="10">
    <source>
        <dbReference type="PROSITE" id="PS50195"/>
    </source>
</evidence>
<dbReference type="InterPro" id="IPR036028">
    <property type="entry name" value="SH3-like_dom_sf"/>
</dbReference>
<feature type="domain" description="PX" evidence="10">
    <location>
        <begin position="301"/>
        <end position="411"/>
    </location>
</feature>
<dbReference type="GO" id="GO:0016197">
    <property type="term" value="P:endosomal transport"/>
    <property type="evidence" value="ECO:0007669"/>
    <property type="project" value="TreeGrafter"/>
</dbReference>
<dbReference type="GO" id="GO:0015031">
    <property type="term" value="P:protein transport"/>
    <property type="evidence" value="ECO:0007669"/>
    <property type="project" value="InterPro"/>
</dbReference>
<dbReference type="SMART" id="SM00312">
    <property type="entry name" value="PX"/>
    <property type="match status" value="1"/>
</dbReference>
<comment type="similarity">
    <text evidence="2">Belongs to the sorting nexin family.</text>
</comment>
<evidence type="ECO:0000256" key="8">
    <source>
        <dbReference type="SAM" id="MobiDB-lite"/>
    </source>
</evidence>
<gene>
    <name evidence="11" type="ORF">DdX_03055</name>
</gene>
<dbReference type="InterPro" id="IPR001683">
    <property type="entry name" value="PX_dom"/>
</dbReference>
<sequence length="644" mass="72748">MPYRLAYFVANREQSWQRASLPRPCALDWHSLHIVFGYILLVMQKVRANFDFESQPGSGELSIHVGEELTVIRKGIDGGWMEGQNAKGKVGLFPESYVTVVVPPASSMPPPTIAPPPLPPNVPLMPVSQTYAIPPSSLPAPSLPTKNNDPWDDPRVPIAPTYMPPSSAGGSSTNPPPSAPAQMSSSTGTVSYPQLNTNFHDDDFDDEWTDEDEEVAEFSAAQGSQRNVARSRSTGPDVTSTTGKQMGTAKMKTINRFSNFVKTGMESFILAASKMNTQPGENHIVMIRDNRIEWQSPSEFYTCVVSKPKKESKLKGLKSFIAYSLTCSLTGIQVSRRYKHFDWLHEQLSNKYILISIPPLPEKQVAGRFEEDLIEYRKNVLQLWTNKICRHPVLSQSEVWKHFMICTDEKKWKGGKRQAEKDEYVGGNFFHCIQVPNQTLDSKRMEDQIDNYAKCIRSLDDSVRELHDRVTDNQKRLIGPYKSNWQKMAGAFDSLGKSLDQDPTQPNNPVKNAIKTSAHALFKIGSQHEEHGKKDMEQLLDFLYIYKGLFANIPDIVNVHKSALSKIRDNERLRVDGKLSIQDADGIHQRVDVTTYAMMAEINHFNTERDNDFRQMFGDFFAQQAAFYTSVGQQMQQLADLYKN</sequence>
<dbReference type="GO" id="GO:0035091">
    <property type="term" value="F:phosphatidylinositol binding"/>
    <property type="evidence" value="ECO:0007669"/>
    <property type="project" value="InterPro"/>
</dbReference>
<dbReference type="GO" id="GO:0000278">
    <property type="term" value="P:mitotic cell cycle"/>
    <property type="evidence" value="ECO:0007669"/>
    <property type="project" value="InterPro"/>
</dbReference>
<evidence type="ECO:0000256" key="7">
    <source>
        <dbReference type="PROSITE-ProRule" id="PRU00192"/>
    </source>
</evidence>
<evidence type="ECO:0000256" key="4">
    <source>
        <dbReference type="ARBA" id="ARBA00023136"/>
    </source>
</evidence>
<keyword evidence="4" id="KW-0472">Membrane</keyword>
<protein>
    <submittedName>
        <fullName evidence="11">WASP-binding domain of sorting nexin protein domain-containing protein</fullName>
    </submittedName>
</protein>
<dbReference type="SUPFAM" id="SSF64268">
    <property type="entry name" value="PX domain"/>
    <property type="match status" value="1"/>
</dbReference>
<dbReference type="EMBL" id="JAKKPZ010000002">
    <property type="protein sequence ID" value="KAI1726339.1"/>
    <property type="molecule type" value="Genomic_DNA"/>
</dbReference>
<dbReference type="GO" id="GO:0030659">
    <property type="term" value="C:cytoplasmic vesicle membrane"/>
    <property type="evidence" value="ECO:0007669"/>
    <property type="project" value="UniProtKB-SubCell"/>
</dbReference>
<evidence type="ECO:0000256" key="3">
    <source>
        <dbReference type="ARBA" id="ARBA00022443"/>
    </source>
</evidence>
<feature type="compositionally biased region" description="Polar residues" evidence="8">
    <location>
        <begin position="221"/>
        <end position="245"/>
    </location>
</feature>
<evidence type="ECO:0000313" key="11">
    <source>
        <dbReference type="EMBL" id="KAI1726339.1"/>
    </source>
</evidence>
<dbReference type="InterPro" id="IPR014536">
    <property type="entry name" value="Snx9_fam"/>
</dbReference>
<dbReference type="GO" id="GO:0005886">
    <property type="term" value="C:plasma membrane"/>
    <property type="evidence" value="ECO:0007669"/>
    <property type="project" value="TreeGrafter"/>
</dbReference>
<dbReference type="InterPro" id="IPR027267">
    <property type="entry name" value="AH/BAR_dom_sf"/>
</dbReference>
<accession>A0AAD4NCB7</accession>
<dbReference type="PIRSF" id="PIRSF027744">
    <property type="entry name" value="Snx9"/>
    <property type="match status" value="1"/>
</dbReference>
<comment type="subcellular location">
    <subcellularLocation>
        <location evidence="1">Cytoplasmic vesicle membrane</location>
    </subcellularLocation>
</comment>
<dbReference type="GO" id="GO:0006897">
    <property type="term" value="P:endocytosis"/>
    <property type="evidence" value="ECO:0007669"/>
    <property type="project" value="TreeGrafter"/>
</dbReference>
<dbReference type="Gene3D" id="1.20.1270.60">
    <property type="entry name" value="Arfaptin homology (AH) domain/BAR domain"/>
    <property type="match status" value="1"/>
</dbReference>
<evidence type="ECO:0000256" key="6">
    <source>
        <dbReference type="PIRSR" id="PIRSR027744-1"/>
    </source>
</evidence>
<dbReference type="PROSITE" id="PS50195">
    <property type="entry name" value="PX"/>
    <property type="match status" value="1"/>
</dbReference>
<proteinExistence type="inferred from homology"/>
<keyword evidence="3 7" id="KW-0728">SH3 domain</keyword>
<comment type="caution">
    <text evidence="11">The sequence shown here is derived from an EMBL/GenBank/DDBJ whole genome shotgun (WGS) entry which is preliminary data.</text>
</comment>
<dbReference type="PANTHER" id="PTHR45827:SF1">
    <property type="entry name" value="SORTING NEXIN"/>
    <property type="match status" value="1"/>
</dbReference>
<evidence type="ECO:0000313" key="12">
    <source>
        <dbReference type="Proteomes" id="UP001201812"/>
    </source>
</evidence>
<evidence type="ECO:0000256" key="5">
    <source>
        <dbReference type="ARBA" id="ARBA00023329"/>
    </source>
</evidence>
<dbReference type="PROSITE" id="PS50002">
    <property type="entry name" value="SH3"/>
    <property type="match status" value="1"/>
</dbReference>
<evidence type="ECO:0000259" key="9">
    <source>
        <dbReference type="PROSITE" id="PS50002"/>
    </source>
</evidence>
<dbReference type="InterPro" id="IPR001452">
    <property type="entry name" value="SH3_domain"/>
</dbReference>
<reference evidence="11" key="1">
    <citation type="submission" date="2022-01" db="EMBL/GenBank/DDBJ databases">
        <title>Genome Sequence Resource for Two Populations of Ditylenchus destructor, the Migratory Endoparasitic Phytonematode.</title>
        <authorList>
            <person name="Zhang H."/>
            <person name="Lin R."/>
            <person name="Xie B."/>
        </authorList>
    </citation>
    <scope>NUCLEOTIDE SEQUENCE</scope>
    <source>
        <strain evidence="11">BazhouSP</strain>
    </source>
</reference>
<dbReference type="SUPFAM" id="SSF50044">
    <property type="entry name" value="SH3-domain"/>
    <property type="match status" value="1"/>
</dbReference>
<dbReference type="Pfam" id="PF07653">
    <property type="entry name" value="SH3_2"/>
    <property type="match status" value="1"/>
</dbReference>
<feature type="binding site" evidence="6">
    <location>
        <position position="377"/>
    </location>
    <ligand>
        <name>a 1,2-diacyl-sn-glycero-3-phospho-(1D-myo-inositol-4,5-bisphosphate)</name>
        <dbReference type="ChEBI" id="CHEBI:58456"/>
    </ligand>
</feature>
<dbReference type="Proteomes" id="UP001201812">
    <property type="component" value="Unassembled WGS sequence"/>
</dbReference>
<dbReference type="GO" id="GO:0097320">
    <property type="term" value="P:plasma membrane tubulation"/>
    <property type="evidence" value="ECO:0007669"/>
    <property type="project" value="TreeGrafter"/>
</dbReference>
<dbReference type="SMART" id="SM00326">
    <property type="entry name" value="SH3"/>
    <property type="match status" value="1"/>
</dbReference>
<feature type="region of interest" description="Disordered" evidence="8">
    <location>
        <begin position="133"/>
        <end position="247"/>
    </location>
</feature>
<dbReference type="InterPro" id="IPR036871">
    <property type="entry name" value="PX_dom_sf"/>
</dbReference>
<feature type="compositionally biased region" description="Acidic residues" evidence="8">
    <location>
        <begin position="202"/>
        <end position="216"/>
    </location>
</feature>
<feature type="binding site" evidence="6">
    <location>
        <position position="337"/>
    </location>
    <ligand>
        <name>a 1,2-diacyl-sn-glycero-3-phospho-(1D-myo-inositol-4,5-bisphosphate)</name>
        <dbReference type="ChEBI" id="CHEBI:58456"/>
    </ligand>
</feature>
<feature type="domain" description="SH3" evidence="9">
    <location>
        <begin position="41"/>
        <end position="103"/>
    </location>
</feature>
<dbReference type="AlphaFoldDB" id="A0AAD4NCB7"/>
<dbReference type="Pfam" id="PF10456">
    <property type="entry name" value="BAR_3_WASP_bdg"/>
    <property type="match status" value="1"/>
</dbReference>
<organism evidence="11 12">
    <name type="scientific">Ditylenchus destructor</name>
    <dbReference type="NCBI Taxonomy" id="166010"/>
    <lineage>
        <taxon>Eukaryota</taxon>
        <taxon>Metazoa</taxon>
        <taxon>Ecdysozoa</taxon>
        <taxon>Nematoda</taxon>
        <taxon>Chromadorea</taxon>
        <taxon>Rhabditida</taxon>
        <taxon>Tylenchina</taxon>
        <taxon>Tylenchomorpha</taxon>
        <taxon>Sphaerularioidea</taxon>
        <taxon>Anguinidae</taxon>
        <taxon>Anguininae</taxon>
        <taxon>Ditylenchus</taxon>
    </lineage>
</organism>
<evidence type="ECO:0000256" key="1">
    <source>
        <dbReference type="ARBA" id="ARBA00004156"/>
    </source>
</evidence>
<dbReference type="Gene3D" id="2.30.30.40">
    <property type="entry name" value="SH3 Domains"/>
    <property type="match status" value="1"/>
</dbReference>
<dbReference type="Gene3D" id="3.30.1520.10">
    <property type="entry name" value="Phox-like domain"/>
    <property type="match status" value="1"/>
</dbReference>
<dbReference type="InterPro" id="IPR019497">
    <property type="entry name" value="Sorting_nexin_WASP-bd-dom"/>
</dbReference>
<name>A0AAD4NCB7_9BILA</name>
<feature type="compositionally biased region" description="Polar residues" evidence="8">
    <location>
        <begin position="187"/>
        <end position="198"/>
    </location>
</feature>
<keyword evidence="12" id="KW-1185">Reference proteome</keyword>
<evidence type="ECO:0000256" key="2">
    <source>
        <dbReference type="ARBA" id="ARBA00010883"/>
    </source>
</evidence>
<dbReference type="FunFam" id="3.30.1520.10:FF:000004">
    <property type="entry name" value="Sorting nexin"/>
    <property type="match status" value="1"/>
</dbReference>
<dbReference type="CDD" id="cd11763">
    <property type="entry name" value="SH3_SNX9_like"/>
    <property type="match status" value="1"/>
</dbReference>
<dbReference type="Pfam" id="PF00787">
    <property type="entry name" value="PX"/>
    <property type="match status" value="1"/>
</dbReference>
<feature type="binding site" evidence="6">
    <location>
        <position position="339"/>
    </location>
    <ligand>
        <name>a 1,2-diacyl-sn-glycero-3-phospho-(1D-myo-inositol-4,5-bisphosphate)</name>
        <dbReference type="ChEBI" id="CHEBI:58456"/>
    </ligand>
</feature>
<keyword evidence="5" id="KW-0968">Cytoplasmic vesicle</keyword>
<dbReference type="CDD" id="cd06862">
    <property type="entry name" value="PX_SNX9_18_like"/>
    <property type="match status" value="1"/>
</dbReference>
<dbReference type="PANTHER" id="PTHR45827">
    <property type="entry name" value="SORTING NEXIN"/>
    <property type="match status" value="1"/>
</dbReference>